<dbReference type="Proteomes" id="UP001249851">
    <property type="component" value="Unassembled WGS sequence"/>
</dbReference>
<proteinExistence type="predicted"/>
<dbReference type="PANTHER" id="PTHR46177">
    <property type="entry name" value="INTEGRASE CATALYTIC DOMAIN-CONTAINING PROTEIN"/>
    <property type="match status" value="1"/>
</dbReference>
<gene>
    <name evidence="3" type="ORF">P5673_025549</name>
</gene>
<name>A0AAD9UXE1_ACRCE</name>
<dbReference type="InterPro" id="IPR058913">
    <property type="entry name" value="Integrase_dom_put"/>
</dbReference>
<sequence>MAVPAEPNAEAWANLIQDQGEGQRLVQDQQIQAQEQQPQAQTQPPQAPPGAAAAQIQVGEFTCLSSALPSVAIYVSPFHCCPPLAYLVTVYLPDKKLGRVFDLRKSLVENARDDIASSKKELAAIRQLHDAGSVDSALSLLRQHLAFPSGIFDPHAALAALEQLVDVARDKSDERASRFSIALRQTRPLLLDPSFQPLLLKLVGDKEEVAIAKETQKALKRPLPQYLSRDERPRFFPYPRRQPPIKPSNSFADKLRSLKHCHREVVWCDREGNPTRWAGPLPSVDMVSGGLVFASPSMLRFLNPENFVAGNLSECLPHWEVFLKDYPKAAEIFRCFTRHVGWKSLQTAEYYMQTGKVMKMSHAASALADSTLSVEGDPSAAISVISERTLHRRLREYGLNGRTAKYDIDEIEEEELMQYLDPEGCELRQAHRLRRKVYHIAGPNAVWHVDGYDKLKPYGFPIHGCIDGWSRKVLWLVATRSNNYPDNIASYYLDAV</sequence>
<dbReference type="PANTHER" id="PTHR46177:SF1">
    <property type="entry name" value="INTEGRASE CATALYTIC DOMAIN-CONTAINING PROTEIN"/>
    <property type="match status" value="1"/>
</dbReference>
<feature type="compositionally biased region" description="Low complexity" evidence="1">
    <location>
        <begin position="27"/>
        <end position="52"/>
    </location>
</feature>
<dbReference type="AlphaFoldDB" id="A0AAD9UXE1"/>
<evidence type="ECO:0000259" key="2">
    <source>
        <dbReference type="Pfam" id="PF24764"/>
    </source>
</evidence>
<reference evidence="3" key="2">
    <citation type="journal article" date="2023" name="Science">
        <title>Genomic signatures of disease resistance in endangered staghorn corals.</title>
        <authorList>
            <person name="Vollmer S.V."/>
            <person name="Selwyn J.D."/>
            <person name="Despard B.A."/>
            <person name="Roesel C.L."/>
        </authorList>
    </citation>
    <scope>NUCLEOTIDE SEQUENCE</scope>
    <source>
        <strain evidence="3">K2</strain>
    </source>
</reference>
<dbReference type="Pfam" id="PF24764">
    <property type="entry name" value="rva_4"/>
    <property type="match status" value="1"/>
</dbReference>
<protein>
    <recommendedName>
        <fullName evidence="2">Integrase core domain-containing protein</fullName>
    </recommendedName>
</protein>
<organism evidence="3 4">
    <name type="scientific">Acropora cervicornis</name>
    <name type="common">Staghorn coral</name>
    <dbReference type="NCBI Taxonomy" id="6130"/>
    <lineage>
        <taxon>Eukaryota</taxon>
        <taxon>Metazoa</taxon>
        <taxon>Cnidaria</taxon>
        <taxon>Anthozoa</taxon>
        <taxon>Hexacorallia</taxon>
        <taxon>Scleractinia</taxon>
        <taxon>Astrocoeniina</taxon>
        <taxon>Acroporidae</taxon>
        <taxon>Acropora</taxon>
    </lineage>
</organism>
<feature type="region of interest" description="Disordered" evidence="1">
    <location>
        <begin position="24"/>
        <end position="52"/>
    </location>
</feature>
<evidence type="ECO:0000313" key="3">
    <source>
        <dbReference type="EMBL" id="KAK2553100.1"/>
    </source>
</evidence>
<reference evidence="3" key="1">
    <citation type="journal article" date="2023" name="G3 (Bethesda)">
        <title>Whole genome assembly and annotation of the endangered Caribbean coral Acropora cervicornis.</title>
        <authorList>
            <person name="Selwyn J.D."/>
            <person name="Vollmer S.V."/>
        </authorList>
    </citation>
    <scope>NUCLEOTIDE SEQUENCE</scope>
    <source>
        <strain evidence="3">K2</strain>
    </source>
</reference>
<feature type="domain" description="Integrase core" evidence="2">
    <location>
        <begin position="437"/>
        <end position="491"/>
    </location>
</feature>
<keyword evidence="4" id="KW-1185">Reference proteome</keyword>
<comment type="caution">
    <text evidence="3">The sequence shown here is derived from an EMBL/GenBank/DDBJ whole genome shotgun (WGS) entry which is preliminary data.</text>
</comment>
<accession>A0AAD9UXE1</accession>
<dbReference type="EMBL" id="JARQWQ010000080">
    <property type="protein sequence ID" value="KAK2553100.1"/>
    <property type="molecule type" value="Genomic_DNA"/>
</dbReference>
<evidence type="ECO:0000313" key="4">
    <source>
        <dbReference type="Proteomes" id="UP001249851"/>
    </source>
</evidence>
<evidence type="ECO:0000256" key="1">
    <source>
        <dbReference type="SAM" id="MobiDB-lite"/>
    </source>
</evidence>